<dbReference type="PANTHER" id="PTHR33130:SF86">
    <property type="entry name" value="OS01G0132500 PROTEIN"/>
    <property type="match status" value="1"/>
</dbReference>
<protein>
    <recommendedName>
        <fullName evidence="4">DUF1639 family protein</fullName>
    </recommendedName>
</protein>
<dbReference type="Proteomes" id="UP000243459">
    <property type="component" value="Chromosome 6"/>
</dbReference>
<evidence type="ECO:0000313" key="3">
    <source>
        <dbReference type="Proteomes" id="UP000243459"/>
    </source>
</evidence>
<feature type="region of interest" description="Disordered" evidence="1">
    <location>
        <begin position="1"/>
        <end position="105"/>
    </location>
</feature>
<dbReference type="PANTHER" id="PTHR33130">
    <property type="entry name" value="PUTATIVE (DUF1639)-RELATED"/>
    <property type="match status" value="1"/>
</dbReference>
<evidence type="ECO:0000256" key="1">
    <source>
        <dbReference type="SAM" id="MobiDB-lite"/>
    </source>
</evidence>
<evidence type="ECO:0008006" key="4">
    <source>
        <dbReference type="Google" id="ProtNLM"/>
    </source>
</evidence>
<evidence type="ECO:0000313" key="2">
    <source>
        <dbReference type="EMBL" id="ONK66704.1"/>
    </source>
</evidence>
<dbReference type="InterPro" id="IPR012438">
    <property type="entry name" value="DUF1639"/>
</dbReference>
<gene>
    <name evidence="2" type="ORF">A4U43_C06F11100</name>
</gene>
<dbReference type="OrthoDB" id="769821at2759"/>
<sequence>MAAAPARAESQVEPPQFLVPAGGSRNDGLATRVLRTGVQGRPQWERRPGSRVPSRVRRRRFSKSDPVAREGDEDGPPEKESPWNLRTRRGQVKDQGVSREERGGHVRTVRLRSEDAERRERPAFSVSLTREEIDEDVYALTGARARRRPKKRPRSVQKQLDMLSPGSWLSEITVDSYKVPDSWLERR</sequence>
<proteinExistence type="predicted"/>
<accession>A0A5P1ELP8</accession>
<dbReference type="AlphaFoldDB" id="A0A5P1ELP8"/>
<keyword evidence="3" id="KW-1185">Reference proteome</keyword>
<dbReference type="Gramene" id="ONK66704">
    <property type="protein sequence ID" value="ONK66704"/>
    <property type="gene ID" value="A4U43_C06F11100"/>
</dbReference>
<dbReference type="EMBL" id="CM007386">
    <property type="protein sequence ID" value="ONK66704.1"/>
    <property type="molecule type" value="Genomic_DNA"/>
</dbReference>
<name>A0A5P1ELP8_ASPOF</name>
<dbReference type="OMA" id="PRKCASA"/>
<feature type="compositionally biased region" description="Basic and acidic residues" evidence="1">
    <location>
        <begin position="62"/>
        <end position="81"/>
    </location>
</feature>
<organism evidence="2 3">
    <name type="scientific">Asparagus officinalis</name>
    <name type="common">Garden asparagus</name>
    <dbReference type="NCBI Taxonomy" id="4686"/>
    <lineage>
        <taxon>Eukaryota</taxon>
        <taxon>Viridiplantae</taxon>
        <taxon>Streptophyta</taxon>
        <taxon>Embryophyta</taxon>
        <taxon>Tracheophyta</taxon>
        <taxon>Spermatophyta</taxon>
        <taxon>Magnoliopsida</taxon>
        <taxon>Liliopsida</taxon>
        <taxon>Asparagales</taxon>
        <taxon>Asparagaceae</taxon>
        <taxon>Asparagoideae</taxon>
        <taxon>Asparagus</taxon>
    </lineage>
</organism>
<reference evidence="3" key="1">
    <citation type="journal article" date="2017" name="Nat. Commun.">
        <title>The asparagus genome sheds light on the origin and evolution of a young Y chromosome.</title>
        <authorList>
            <person name="Harkess A."/>
            <person name="Zhou J."/>
            <person name="Xu C."/>
            <person name="Bowers J.E."/>
            <person name="Van der Hulst R."/>
            <person name="Ayyampalayam S."/>
            <person name="Mercati F."/>
            <person name="Riccardi P."/>
            <person name="McKain M.R."/>
            <person name="Kakrana A."/>
            <person name="Tang H."/>
            <person name="Ray J."/>
            <person name="Groenendijk J."/>
            <person name="Arikit S."/>
            <person name="Mathioni S.M."/>
            <person name="Nakano M."/>
            <person name="Shan H."/>
            <person name="Telgmann-Rauber A."/>
            <person name="Kanno A."/>
            <person name="Yue Z."/>
            <person name="Chen H."/>
            <person name="Li W."/>
            <person name="Chen Y."/>
            <person name="Xu X."/>
            <person name="Zhang Y."/>
            <person name="Luo S."/>
            <person name="Chen H."/>
            <person name="Gao J."/>
            <person name="Mao Z."/>
            <person name="Pires J.C."/>
            <person name="Luo M."/>
            <person name="Kudrna D."/>
            <person name="Wing R.A."/>
            <person name="Meyers B.C."/>
            <person name="Yi K."/>
            <person name="Kong H."/>
            <person name="Lavrijsen P."/>
            <person name="Sunseri F."/>
            <person name="Falavigna A."/>
            <person name="Ye Y."/>
            <person name="Leebens-Mack J.H."/>
            <person name="Chen G."/>
        </authorList>
    </citation>
    <scope>NUCLEOTIDE SEQUENCE [LARGE SCALE GENOMIC DNA]</scope>
    <source>
        <strain evidence="3">cv. DH0086</strain>
    </source>
</reference>
<dbReference type="Pfam" id="PF07797">
    <property type="entry name" value="DUF1639"/>
    <property type="match status" value="1"/>
</dbReference>